<accession>A0A1S2LM92</accession>
<evidence type="ECO:0000313" key="2">
    <source>
        <dbReference type="Proteomes" id="UP000179524"/>
    </source>
</evidence>
<comment type="caution">
    <text evidence="1">The sequence shown here is derived from an EMBL/GenBank/DDBJ whole genome shotgun (WGS) entry which is preliminary data.</text>
</comment>
<organism evidence="1 2">
    <name type="scientific">Anaerobacillus alkalilacustris</name>
    <dbReference type="NCBI Taxonomy" id="393763"/>
    <lineage>
        <taxon>Bacteria</taxon>
        <taxon>Bacillati</taxon>
        <taxon>Bacillota</taxon>
        <taxon>Bacilli</taxon>
        <taxon>Bacillales</taxon>
        <taxon>Bacillaceae</taxon>
        <taxon>Anaerobacillus</taxon>
    </lineage>
</organism>
<dbReference type="Proteomes" id="UP000179524">
    <property type="component" value="Unassembled WGS sequence"/>
</dbReference>
<keyword evidence="2" id="KW-1185">Reference proteome</keyword>
<gene>
    <name evidence="1" type="ORF">BKP37_10195</name>
</gene>
<dbReference type="AlphaFoldDB" id="A0A1S2LM92"/>
<dbReference type="RefSeq" id="WP_071309490.1">
    <property type="nucleotide sequence ID" value="NZ_MLQR01000027.1"/>
</dbReference>
<reference evidence="1 2" key="1">
    <citation type="submission" date="2016-10" db="EMBL/GenBank/DDBJ databases">
        <title>Draft genome sequences of four alkaliphilic bacteria belonging to the Anaerobacillus genus.</title>
        <authorList>
            <person name="Bassil N.M."/>
            <person name="Lloyd J.R."/>
        </authorList>
    </citation>
    <scope>NUCLEOTIDE SEQUENCE [LARGE SCALE GENOMIC DNA]</scope>
    <source>
        <strain evidence="1 2">DSM 18345</strain>
    </source>
</reference>
<dbReference type="EMBL" id="MLQR01000027">
    <property type="protein sequence ID" value="OIJ13639.1"/>
    <property type="molecule type" value="Genomic_DNA"/>
</dbReference>
<sequence length="68" mass="7721">MADTVILYDLWWNPSVEESVNVVINSSENTNNLLESMTSIAGEVNQNQEIVNELNNHVNKFKKVEGKE</sequence>
<proteinExistence type="predicted"/>
<evidence type="ECO:0000313" key="1">
    <source>
        <dbReference type="EMBL" id="OIJ13639.1"/>
    </source>
</evidence>
<name>A0A1S2LM92_9BACI</name>
<protein>
    <submittedName>
        <fullName evidence="1">Uncharacterized protein</fullName>
    </submittedName>
</protein>